<name>A0A3M7R5N5_BRAPC</name>
<protein>
    <submittedName>
        <fullName evidence="1">RNA-directed DNA polymerase from mobile element jockey-like</fullName>
    </submittedName>
</protein>
<keyword evidence="2" id="KW-1185">Reference proteome</keyword>
<gene>
    <name evidence="1" type="ORF">BpHYR1_039228</name>
</gene>
<organism evidence="1 2">
    <name type="scientific">Brachionus plicatilis</name>
    <name type="common">Marine rotifer</name>
    <name type="synonym">Brachionus muelleri</name>
    <dbReference type="NCBI Taxonomy" id="10195"/>
    <lineage>
        <taxon>Eukaryota</taxon>
        <taxon>Metazoa</taxon>
        <taxon>Spiralia</taxon>
        <taxon>Gnathifera</taxon>
        <taxon>Rotifera</taxon>
        <taxon>Eurotatoria</taxon>
        <taxon>Monogononta</taxon>
        <taxon>Pseudotrocha</taxon>
        <taxon>Ploima</taxon>
        <taxon>Brachionidae</taxon>
        <taxon>Brachionus</taxon>
    </lineage>
</organism>
<proteinExistence type="predicted"/>
<dbReference type="Proteomes" id="UP000276133">
    <property type="component" value="Unassembled WGS sequence"/>
</dbReference>
<keyword evidence="1" id="KW-0695">RNA-directed DNA polymerase</keyword>
<keyword evidence="1" id="KW-0808">Transferase</keyword>
<dbReference type="GO" id="GO:0003964">
    <property type="term" value="F:RNA-directed DNA polymerase activity"/>
    <property type="evidence" value="ECO:0007669"/>
    <property type="project" value="UniProtKB-KW"/>
</dbReference>
<keyword evidence="1" id="KW-0548">Nucleotidyltransferase</keyword>
<dbReference type="OrthoDB" id="8049210at2759"/>
<comment type="caution">
    <text evidence="1">The sequence shown here is derived from an EMBL/GenBank/DDBJ whole genome shotgun (WGS) entry which is preliminary data.</text>
</comment>
<reference evidence="1 2" key="1">
    <citation type="journal article" date="2018" name="Sci. Rep.">
        <title>Genomic signatures of local adaptation to the degree of environmental predictability in rotifers.</title>
        <authorList>
            <person name="Franch-Gras L."/>
            <person name="Hahn C."/>
            <person name="Garcia-Roger E.M."/>
            <person name="Carmona M.J."/>
            <person name="Serra M."/>
            <person name="Gomez A."/>
        </authorList>
    </citation>
    <scope>NUCLEOTIDE SEQUENCE [LARGE SCALE GENOMIC DNA]</scope>
    <source>
        <strain evidence="1">HYR1</strain>
    </source>
</reference>
<accession>A0A3M7R5N5</accession>
<evidence type="ECO:0000313" key="2">
    <source>
        <dbReference type="Proteomes" id="UP000276133"/>
    </source>
</evidence>
<dbReference type="AlphaFoldDB" id="A0A3M7R5N5"/>
<evidence type="ECO:0000313" key="1">
    <source>
        <dbReference type="EMBL" id="RNA18856.1"/>
    </source>
</evidence>
<dbReference type="EMBL" id="REGN01004162">
    <property type="protein sequence ID" value="RNA18856.1"/>
    <property type="molecule type" value="Genomic_DNA"/>
</dbReference>
<sequence length="129" mass="15056">MNMLYSCFNARMIHALMSDSQILIVYETNKIESQKQIKLTFTLMVDEIKQRFSSRLNLIKILSNKKWGLNYYTLGNLYKSLLGSIIDYSFPCLNSFSETNIKKIQVLLNSAVRFRQNIIWSLTDSKITV</sequence>